<dbReference type="InParanoid" id="A0A7M7SUV6"/>
<dbReference type="Pfam" id="PF00629">
    <property type="entry name" value="MAM"/>
    <property type="match status" value="2"/>
</dbReference>
<feature type="domain" description="MAM" evidence="4">
    <location>
        <begin position="195"/>
        <end position="368"/>
    </location>
</feature>
<keyword evidence="2" id="KW-1133">Transmembrane helix</keyword>
<dbReference type="GeneID" id="105444061"/>
<reference evidence="6" key="1">
    <citation type="submission" date="2015-02" db="EMBL/GenBank/DDBJ databases">
        <title>Genome sequencing for Strongylocentrotus purpuratus.</title>
        <authorList>
            <person name="Murali S."/>
            <person name="Liu Y."/>
            <person name="Vee V."/>
            <person name="English A."/>
            <person name="Wang M."/>
            <person name="Skinner E."/>
            <person name="Han Y."/>
            <person name="Muzny D.M."/>
            <person name="Worley K.C."/>
            <person name="Gibbs R.A."/>
        </authorList>
    </citation>
    <scope>NUCLEOTIDE SEQUENCE</scope>
</reference>
<evidence type="ECO:0000313" key="6">
    <source>
        <dbReference type="Proteomes" id="UP000007110"/>
    </source>
</evidence>
<evidence type="ECO:0000313" key="5">
    <source>
        <dbReference type="EnsemblMetazoa" id="XP_030832895"/>
    </source>
</evidence>
<dbReference type="SUPFAM" id="SSF49899">
    <property type="entry name" value="Concanavalin A-like lectins/glucanases"/>
    <property type="match status" value="2"/>
</dbReference>
<dbReference type="Gene3D" id="2.60.120.200">
    <property type="match status" value="2"/>
</dbReference>
<feature type="region of interest" description="Disordered" evidence="1">
    <location>
        <begin position="653"/>
        <end position="679"/>
    </location>
</feature>
<dbReference type="OrthoDB" id="412155at2759"/>
<feature type="compositionally biased region" description="Polar residues" evidence="1">
    <location>
        <begin position="438"/>
        <end position="464"/>
    </location>
</feature>
<feature type="compositionally biased region" description="Low complexity" evidence="1">
    <location>
        <begin position="372"/>
        <end position="417"/>
    </location>
</feature>
<dbReference type="EnsemblMetazoa" id="XM_030977035">
    <property type="protein sequence ID" value="XP_030832895"/>
    <property type="gene ID" value="LOC105444061"/>
</dbReference>
<feature type="region of interest" description="Disordered" evidence="1">
    <location>
        <begin position="366"/>
        <end position="492"/>
    </location>
</feature>
<dbReference type="PRINTS" id="PR00020">
    <property type="entry name" value="MAMDOMAIN"/>
</dbReference>
<feature type="transmembrane region" description="Helical" evidence="2">
    <location>
        <begin position="866"/>
        <end position="891"/>
    </location>
</feature>
<feature type="region of interest" description="Disordered" evidence="1">
    <location>
        <begin position="508"/>
        <end position="536"/>
    </location>
</feature>
<evidence type="ECO:0000256" key="2">
    <source>
        <dbReference type="SAM" id="Phobius"/>
    </source>
</evidence>
<feature type="compositionally biased region" description="Polar residues" evidence="1">
    <location>
        <begin position="517"/>
        <end position="536"/>
    </location>
</feature>
<keyword evidence="3" id="KW-0732">Signal</keyword>
<dbReference type="AlphaFoldDB" id="A0A7M7SUV6"/>
<dbReference type="CDD" id="cd06263">
    <property type="entry name" value="MAM"/>
    <property type="match status" value="2"/>
</dbReference>
<protein>
    <recommendedName>
        <fullName evidence="4">MAM domain-containing protein</fullName>
    </recommendedName>
</protein>
<proteinExistence type="predicted"/>
<dbReference type="OMA" id="TMDHTLN"/>
<evidence type="ECO:0000256" key="3">
    <source>
        <dbReference type="SAM" id="SignalP"/>
    </source>
</evidence>
<dbReference type="PANTHER" id="PTHR23282">
    <property type="entry name" value="APICAL ENDOSOMAL GLYCOPROTEIN PRECURSOR"/>
    <property type="match status" value="1"/>
</dbReference>
<dbReference type="PROSITE" id="PS50060">
    <property type="entry name" value="MAM_2"/>
    <property type="match status" value="2"/>
</dbReference>
<keyword evidence="2" id="KW-0472">Membrane</keyword>
<feature type="chain" id="PRO_5029459563" description="MAM domain-containing protein" evidence="3">
    <location>
        <begin position="24"/>
        <end position="949"/>
    </location>
</feature>
<dbReference type="SMART" id="SM00137">
    <property type="entry name" value="MAM"/>
    <property type="match status" value="2"/>
</dbReference>
<feature type="region of interest" description="Disordered" evidence="1">
    <location>
        <begin position="605"/>
        <end position="637"/>
    </location>
</feature>
<reference evidence="5" key="2">
    <citation type="submission" date="2021-01" db="UniProtKB">
        <authorList>
            <consortium name="EnsemblMetazoa"/>
        </authorList>
    </citation>
    <scope>IDENTIFICATION</scope>
</reference>
<sequence>MMDLRSWRAIFINILATFVMTNGLANIADFTCDFEENDCGFTEYTVASDLDWVWGPASNGIGPGADNTMGTIAGHYLYLDTKAPSTSLIARIGSPFFAMTTAAMCVELSVFSSSWSTITLTGFAIAPEFKSFMDLGKFGGSREGLWKKAMLKIRPQDFIFQLIFVAQVTSNENGHSLAIDDIRVTEGPCPALDTFECTFEDQNICGFKHDMTADFDFIRQNMGTLTSTTGPTMDHTLNNANGYYVRIEANKKAVGSSARLVSPAIQSTHSFTDPSCLRFWYHLYGKHMGYLNVYATTTDTISTSTTLSEAAMIWSLNGDQGDRWKMAEVAIDMANEFVIIFEALRGDGNKGDAAIDDVQLIHSADCPIPEVSTQPTTDRTTLSSTTTTTTPEVDKSTTQQPPSTGSTSGSVQPTTQPDITSAKVSTHPTTAKVEETRTVSQGVIQEHTTITERTTSSLPKSTFPESVKSEDPSERTTDVASTHDGPTAVSTFSNTSTATVTLTRLLETTNPKEHTTLPPSSKVSTPESVQSTTSSRHTTKYMFPTFMTSSTALPTLTGTKSPALVSPTNLREHTAPTEAQSRSTISEITTAESVVSTTSSIKTTSMATSSFEGSTTTPTIATAPKSNTPGSGRPTTPRVFTALIEPRTTLATDSKVNTSESLRSTASSDQTANAASTSIHAPIATTTVLTTINPTSEPPTHSQESATPIEPRTLATVSKANNSMETTVSTENDLTVSTGNTLATSELGSTGTHTSSDPFDLDTSSIDTSGIPSTMTQPEMPENVSTSSEGTLRTLVSTSISKASTLLPVNSSTAHTPSANETTLDPTAEATTHLEVSRTQSSATPTKVVSEGPSIGNGSFFQNNKVAVISFGVVLGGLCIVATAALITRFVKSDGTGLSMKHRGHNRVGASEATKLPSMKPSTNTLMMTGKMSGLPSIESVERHNIYNT</sequence>
<evidence type="ECO:0000259" key="4">
    <source>
        <dbReference type="PROSITE" id="PS50060"/>
    </source>
</evidence>
<name>A0A7M7SUV6_STRPU</name>
<feature type="region of interest" description="Disordered" evidence="1">
    <location>
        <begin position="691"/>
        <end position="712"/>
    </location>
</feature>
<dbReference type="RefSeq" id="XP_030832895.1">
    <property type="nucleotide sequence ID" value="XM_030977035.1"/>
</dbReference>
<accession>A0A7M7SUV6</accession>
<dbReference type="Proteomes" id="UP000007110">
    <property type="component" value="Unassembled WGS sequence"/>
</dbReference>
<feature type="compositionally biased region" description="Basic and acidic residues" evidence="1">
    <location>
        <begin position="467"/>
        <end position="477"/>
    </location>
</feature>
<feature type="compositionally biased region" description="Polar residues" evidence="1">
    <location>
        <begin position="691"/>
        <end position="706"/>
    </location>
</feature>
<keyword evidence="6" id="KW-1185">Reference proteome</keyword>
<dbReference type="InterPro" id="IPR013320">
    <property type="entry name" value="ConA-like_dom_sf"/>
</dbReference>
<dbReference type="GO" id="GO:0016020">
    <property type="term" value="C:membrane"/>
    <property type="evidence" value="ECO:0007669"/>
    <property type="project" value="InterPro"/>
</dbReference>
<keyword evidence="2" id="KW-0812">Transmembrane</keyword>
<dbReference type="PANTHER" id="PTHR23282:SF101">
    <property type="entry name" value="MAM DOMAIN-CONTAINING PROTEIN"/>
    <property type="match status" value="1"/>
</dbReference>
<feature type="signal peptide" evidence="3">
    <location>
        <begin position="1"/>
        <end position="23"/>
    </location>
</feature>
<feature type="domain" description="MAM" evidence="4">
    <location>
        <begin position="30"/>
        <end position="191"/>
    </location>
</feature>
<feature type="compositionally biased region" description="Polar residues" evidence="1">
    <location>
        <begin position="611"/>
        <end position="634"/>
    </location>
</feature>
<evidence type="ECO:0000256" key="1">
    <source>
        <dbReference type="SAM" id="MobiDB-lite"/>
    </source>
</evidence>
<organism evidence="5 6">
    <name type="scientific">Strongylocentrotus purpuratus</name>
    <name type="common">Purple sea urchin</name>
    <dbReference type="NCBI Taxonomy" id="7668"/>
    <lineage>
        <taxon>Eukaryota</taxon>
        <taxon>Metazoa</taxon>
        <taxon>Echinodermata</taxon>
        <taxon>Eleutherozoa</taxon>
        <taxon>Echinozoa</taxon>
        <taxon>Echinoidea</taxon>
        <taxon>Euechinoidea</taxon>
        <taxon>Echinacea</taxon>
        <taxon>Camarodonta</taxon>
        <taxon>Echinidea</taxon>
        <taxon>Strongylocentrotidae</taxon>
        <taxon>Strongylocentrotus</taxon>
    </lineage>
</organism>
<feature type="region of interest" description="Disordered" evidence="1">
    <location>
        <begin position="742"/>
        <end position="790"/>
    </location>
</feature>
<dbReference type="KEGG" id="spu:105444061"/>
<feature type="compositionally biased region" description="Polar residues" evidence="1">
    <location>
        <begin position="418"/>
        <end position="429"/>
    </location>
</feature>
<dbReference type="InterPro" id="IPR000998">
    <property type="entry name" value="MAM_dom"/>
</dbReference>
<dbReference type="InterPro" id="IPR051560">
    <property type="entry name" value="MAM_domain-containing"/>
</dbReference>